<evidence type="ECO:0000256" key="1">
    <source>
        <dbReference type="SAM" id="MobiDB-lite"/>
    </source>
</evidence>
<protein>
    <submittedName>
        <fullName evidence="2">Uncharacterized protein</fullName>
    </submittedName>
</protein>
<proteinExistence type="predicted"/>
<dbReference type="AlphaFoldDB" id="K2HLL7"/>
<feature type="region of interest" description="Disordered" evidence="1">
    <location>
        <begin position="1"/>
        <end position="24"/>
    </location>
</feature>
<keyword evidence="3" id="KW-1185">Reference proteome</keyword>
<dbReference type="Proteomes" id="UP000006765">
    <property type="component" value="Unassembled WGS sequence"/>
</dbReference>
<dbReference type="EMBL" id="AMGO01000047">
    <property type="protein sequence ID" value="EKE43799.1"/>
    <property type="molecule type" value="Genomic_DNA"/>
</dbReference>
<reference evidence="2 3" key="1">
    <citation type="journal article" date="2012" name="J. Bacteriol.">
        <title>Draft Genome Sequence of Oceaniovalibus guishaninsula JLT2003T.</title>
        <authorList>
            <person name="Tang K."/>
            <person name="Liu K."/>
            <person name="Jiao N."/>
        </authorList>
    </citation>
    <scope>NUCLEOTIDE SEQUENCE [LARGE SCALE GENOMIC DNA]</scope>
    <source>
        <strain evidence="2 3">JLT2003</strain>
    </source>
</reference>
<dbReference type="STRING" id="1231392.OCGS_2133"/>
<feature type="region of interest" description="Disordered" evidence="1">
    <location>
        <begin position="61"/>
        <end position="125"/>
    </location>
</feature>
<name>K2HLL7_9RHOB</name>
<organism evidence="2 3">
    <name type="scientific">Oceaniovalibus guishaninsula JLT2003</name>
    <dbReference type="NCBI Taxonomy" id="1231392"/>
    <lineage>
        <taxon>Bacteria</taxon>
        <taxon>Pseudomonadati</taxon>
        <taxon>Pseudomonadota</taxon>
        <taxon>Alphaproteobacteria</taxon>
        <taxon>Rhodobacterales</taxon>
        <taxon>Roseobacteraceae</taxon>
        <taxon>Oceaniovalibus</taxon>
    </lineage>
</organism>
<comment type="caution">
    <text evidence="2">The sequence shown here is derived from an EMBL/GenBank/DDBJ whole genome shotgun (WGS) entry which is preliminary data.</text>
</comment>
<evidence type="ECO:0000313" key="3">
    <source>
        <dbReference type="Proteomes" id="UP000006765"/>
    </source>
</evidence>
<accession>K2HLL7</accession>
<sequence length="125" mass="13835">MRPRPPGKPMPGTGRAARKPPRRYCIGAVRTAPHRARTVRSGRIRRACAALLCGLSASGMSAKSDFWPWQRPDPTSQAPFGRSRRARKRRPDPGSYAAAVLSPIWHESHAQPSPPPERGATELWH</sequence>
<evidence type="ECO:0000313" key="2">
    <source>
        <dbReference type="EMBL" id="EKE43799.1"/>
    </source>
</evidence>
<gene>
    <name evidence="2" type="ORF">OCGS_2133</name>
</gene>